<dbReference type="SUPFAM" id="SSF46689">
    <property type="entry name" value="Homeodomain-like"/>
    <property type="match status" value="1"/>
</dbReference>
<comment type="caution">
    <text evidence="6">The sequence shown here is derived from an EMBL/GenBank/DDBJ whole genome shotgun (WGS) entry which is preliminary data.</text>
</comment>
<dbReference type="PANTHER" id="PTHR47506:SF6">
    <property type="entry name" value="HTH-TYPE TRANSCRIPTIONAL REPRESSOR NEMR"/>
    <property type="match status" value="1"/>
</dbReference>
<dbReference type="Gene3D" id="1.10.357.10">
    <property type="entry name" value="Tetracycline Repressor, domain 2"/>
    <property type="match status" value="1"/>
</dbReference>
<dbReference type="AlphaFoldDB" id="A0A1U7N0U9"/>
<reference evidence="6 7" key="1">
    <citation type="submission" date="2016-10" db="EMBL/GenBank/DDBJ databases">
        <title>Comparative genomics uncovers the prolific and rare metabolic potential of the cyanobacterial genus Moorea.</title>
        <authorList>
            <person name="Leao T."/>
            <person name="Castelao G."/>
            <person name="Korobeynikov A."/>
            <person name="Monroe E.A."/>
            <person name="Podell S."/>
            <person name="Glukhov E."/>
            <person name="Allen E."/>
            <person name="Gerwick W.H."/>
            <person name="Gerwick L."/>
        </authorList>
    </citation>
    <scope>NUCLEOTIDE SEQUENCE [LARGE SCALE GENOMIC DNA]</scope>
    <source>
        <strain evidence="6 7">PNG5-198</strain>
    </source>
</reference>
<feature type="domain" description="HTH tetR-type" evidence="5">
    <location>
        <begin position="7"/>
        <end position="67"/>
    </location>
</feature>
<dbReference type="Pfam" id="PF00440">
    <property type="entry name" value="TetR_N"/>
    <property type="match status" value="1"/>
</dbReference>
<keyword evidence="1" id="KW-0805">Transcription regulation</keyword>
<dbReference type="GO" id="GO:0003677">
    <property type="term" value="F:DNA binding"/>
    <property type="evidence" value="ECO:0007669"/>
    <property type="project" value="UniProtKB-UniRule"/>
</dbReference>
<proteinExistence type="predicted"/>
<evidence type="ECO:0000313" key="6">
    <source>
        <dbReference type="EMBL" id="OLT59585.1"/>
    </source>
</evidence>
<dbReference type="EMBL" id="MKZS01000001">
    <property type="protein sequence ID" value="OLT59585.1"/>
    <property type="molecule type" value="Genomic_DNA"/>
</dbReference>
<evidence type="ECO:0000256" key="1">
    <source>
        <dbReference type="ARBA" id="ARBA00023015"/>
    </source>
</evidence>
<keyword evidence="2 4" id="KW-0238">DNA-binding</keyword>
<dbReference type="PROSITE" id="PS50977">
    <property type="entry name" value="HTH_TETR_2"/>
    <property type="match status" value="1"/>
</dbReference>
<sequence length="187" mass="21153">MLNTVKKENEKENAKDILATFAQYGFRKTSMEDIARAAGVSRQSIYKKFGSKEKCYEWTIHTYLSGMYARIFAALNNEDLPPLRTLINVFDILIGEAVEIVRNSHGTEILNDALQATHSSEEDWPLRFRARLADFLERHNYASSEKATGTAFALISAGKGLLLEETSREQFLEDMTVIIESVVSHKS</sequence>
<evidence type="ECO:0000259" key="5">
    <source>
        <dbReference type="PROSITE" id="PS50977"/>
    </source>
</evidence>
<gene>
    <name evidence="6" type="ORF">BJP37_11645</name>
</gene>
<keyword evidence="7" id="KW-1185">Reference proteome</keyword>
<feature type="DNA-binding region" description="H-T-H motif" evidence="4">
    <location>
        <begin position="30"/>
        <end position="49"/>
    </location>
</feature>
<evidence type="ECO:0000256" key="3">
    <source>
        <dbReference type="ARBA" id="ARBA00023163"/>
    </source>
</evidence>
<accession>A0A1U7N0U9</accession>
<evidence type="ECO:0000256" key="2">
    <source>
        <dbReference type="ARBA" id="ARBA00023125"/>
    </source>
</evidence>
<dbReference type="InterPro" id="IPR009057">
    <property type="entry name" value="Homeodomain-like_sf"/>
</dbReference>
<dbReference type="RefSeq" id="WP_075899085.1">
    <property type="nucleotide sequence ID" value="NZ_MKZS01000001.1"/>
</dbReference>
<dbReference type="InterPro" id="IPR001647">
    <property type="entry name" value="HTH_TetR"/>
</dbReference>
<dbReference type="PANTHER" id="PTHR47506">
    <property type="entry name" value="TRANSCRIPTIONAL REGULATORY PROTEIN"/>
    <property type="match status" value="1"/>
</dbReference>
<dbReference type="Proteomes" id="UP000186657">
    <property type="component" value="Unassembled WGS sequence"/>
</dbReference>
<evidence type="ECO:0000256" key="4">
    <source>
        <dbReference type="PROSITE-ProRule" id="PRU00335"/>
    </source>
</evidence>
<keyword evidence="3" id="KW-0804">Transcription</keyword>
<organism evidence="6 7">
    <name type="scientific">Moorena bouillonii PNG</name>
    <dbReference type="NCBI Taxonomy" id="568701"/>
    <lineage>
        <taxon>Bacteria</taxon>
        <taxon>Bacillati</taxon>
        <taxon>Cyanobacteriota</taxon>
        <taxon>Cyanophyceae</taxon>
        <taxon>Coleofasciculales</taxon>
        <taxon>Coleofasciculaceae</taxon>
        <taxon>Moorena</taxon>
    </lineage>
</organism>
<evidence type="ECO:0000313" key="7">
    <source>
        <dbReference type="Proteomes" id="UP000186657"/>
    </source>
</evidence>
<protein>
    <recommendedName>
        <fullName evidence="5">HTH tetR-type domain-containing protein</fullName>
    </recommendedName>
</protein>
<name>A0A1U7N0U9_9CYAN</name>